<dbReference type="EMBL" id="JAKRKC020000001">
    <property type="protein sequence ID" value="MCK2212740.1"/>
    <property type="molecule type" value="Genomic_DNA"/>
</dbReference>
<proteinExistence type="predicted"/>
<gene>
    <name evidence="4" type="ORF">MF672_002860</name>
</gene>
<dbReference type="RefSeq" id="WP_242379165.1">
    <property type="nucleotide sequence ID" value="NZ_JAKRKC020000001.1"/>
</dbReference>
<evidence type="ECO:0000313" key="4">
    <source>
        <dbReference type="EMBL" id="MCK2212740.1"/>
    </source>
</evidence>
<dbReference type="InterPro" id="IPR046253">
    <property type="entry name" value="DUF6286"/>
</dbReference>
<dbReference type="Proteomes" id="UP001317259">
    <property type="component" value="Unassembled WGS sequence"/>
</dbReference>
<evidence type="ECO:0000256" key="2">
    <source>
        <dbReference type="SAM" id="Phobius"/>
    </source>
</evidence>
<reference evidence="4 5" key="1">
    <citation type="submission" date="2022-04" db="EMBL/GenBank/DDBJ databases">
        <title>Genome draft of Actinomadura sp. ATCC 31491.</title>
        <authorList>
            <person name="Shi X."/>
            <person name="Du Y."/>
        </authorList>
    </citation>
    <scope>NUCLEOTIDE SEQUENCE [LARGE SCALE GENOMIC DNA]</scope>
    <source>
        <strain evidence="4 5">ATCC 31491</strain>
    </source>
</reference>
<organism evidence="4 5">
    <name type="scientific">Actinomadura luzonensis</name>
    <dbReference type="NCBI Taxonomy" id="2805427"/>
    <lineage>
        <taxon>Bacteria</taxon>
        <taxon>Bacillati</taxon>
        <taxon>Actinomycetota</taxon>
        <taxon>Actinomycetes</taxon>
        <taxon>Streptosporangiales</taxon>
        <taxon>Thermomonosporaceae</taxon>
        <taxon>Actinomadura</taxon>
    </lineage>
</organism>
<evidence type="ECO:0000259" key="3">
    <source>
        <dbReference type="Pfam" id="PF19803"/>
    </source>
</evidence>
<keyword evidence="2" id="KW-0472">Membrane</keyword>
<keyword evidence="2" id="KW-0812">Transmembrane</keyword>
<dbReference type="Pfam" id="PF19803">
    <property type="entry name" value="DUF6286"/>
    <property type="match status" value="1"/>
</dbReference>
<feature type="compositionally biased region" description="Low complexity" evidence="1">
    <location>
        <begin position="10"/>
        <end position="27"/>
    </location>
</feature>
<name>A0ABT0FKA6_9ACTN</name>
<feature type="region of interest" description="Disordered" evidence="1">
    <location>
        <begin position="1"/>
        <end position="60"/>
    </location>
</feature>
<evidence type="ECO:0000313" key="5">
    <source>
        <dbReference type="Proteomes" id="UP001317259"/>
    </source>
</evidence>
<accession>A0ABT0FKA6</accession>
<keyword evidence="2" id="KW-1133">Transmembrane helix</keyword>
<feature type="transmembrane region" description="Helical" evidence="2">
    <location>
        <begin position="76"/>
        <end position="100"/>
    </location>
</feature>
<feature type="transmembrane region" description="Helical" evidence="2">
    <location>
        <begin position="120"/>
        <end position="145"/>
    </location>
</feature>
<keyword evidence="5" id="KW-1185">Reference proteome</keyword>
<sequence length="241" mass="25389">MTTSGQDPNGPTARGATTSGSAPAAGPDPTLPSGLDPALGTASAVPGRGRSRGHVQDRRAERAAVRAFRPRRRVPAVLVATVLTLLGLLVAAETISALVGRPLRLVPYDRMLAGASATPWANPWVLLGSALALLLGLALLAAALVPGRPRLLPVRTGDPDLVMGLRRKSVTHALAHAAEQVPGVHEARARIRGRTVAVTPVTSGWDGERFREGVREAVLTRLAELDLVEPYRVAVEVKERR</sequence>
<comment type="caution">
    <text evidence="4">The sequence shown here is derived from an EMBL/GenBank/DDBJ whole genome shotgun (WGS) entry which is preliminary data.</text>
</comment>
<protein>
    <submittedName>
        <fullName evidence="4">DUF6286 domain-containing protein</fullName>
    </submittedName>
</protein>
<feature type="domain" description="DUF6286" evidence="3">
    <location>
        <begin position="134"/>
        <end position="238"/>
    </location>
</feature>
<evidence type="ECO:0000256" key="1">
    <source>
        <dbReference type="SAM" id="MobiDB-lite"/>
    </source>
</evidence>